<dbReference type="SMART" id="SM00369">
    <property type="entry name" value="LRR_TYP"/>
    <property type="match status" value="13"/>
</dbReference>
<evidence type="ECO:0000313" key="4">
    <source>
        <dbReference type="EMBL" id="KAF6506308.1"/>
    </source>
</evidence>
<dbReference type="FunFam" id="3.80.10.10:FF:000116">
    <property type="entry name" value="Leucine-rich repeat-containing protein 40"/>
    <property type="match status" value="1"/>
</dbReference>
<dbReference type="PANTHER" id="PTHR48051">
    <property type="match status" value="1"/>
</dbReference>
<dbReference type="EMBL" id="JACASE010000001">
    <property type="protein sequence ID" value="KAF6506308.1"/>
    <property type="molecule type" value="Genomic_DNA"/>
</dbReference>
<dbReference type="FunFam" id="3.80.10.10:FF:000265">
    <property type="entry name" value="Leucine-rich repeat-containing protein 40"/>
    <property type="match status" value="1"/>
</dbReference>
<dbReference type="InterPro" id="IPR050216">
    <property type="entry name" value="LRR_domain-containing"/>
</dbReference>
<keyword evidence="5" id="KW-1185">Reference proteome</keyword>
<dbReference type="SUPFAM" id="SSF52058">
    <property type="entry name" value="L domain-like"/>
    <property type="match status" value="2"/>
</dbReference>
<dbReference type="SMART" id="SM00364">
    <property type="entry name" value="LRR_BAC"/>
    <property type="match status" value="11"/>
</dbReference>
<name>A0A7J8KBV8_ROUAE</name>
<dbReference type="SMART" id="SM00365">
    <property type="entry name" value="LRR_SD22"/>
    <property type="match status" value="5"/>
</dbReference>
<dbReference type="Pfam" id="PF00560">
    <property type="entry name" value="LRR_1"/>
    <property type="match status" value="1"/>
</dbReference>
<dbReference type="PANTHER" id="PTHR48051:SF1">
    <property type="entry name" value="RAS SUPPRESSOR PROTEIN 1"/>
    <property type="match status" value="1"/>
</dbReference>
<evidence type="ECO:0000256" key="1">
    <source>
        <dbReference type="ARBA" id="ARBA00022614"/>
    </source>
</evidence>
<dbReference type="FunFam" id="3.80.10.10:FF:000206">
    <property type="entry name" value="leucine-rich repeat-containing protein 40"/>
    <property type="match status" value="1"/>
</dbReference>
<dbReference type="GO" id="GO:0005737">
    <property type="term" value="C:cytoplasm"/>
    <property type="evidence" value="ECO:0007669"/>
    <property type="project" value="TreeGrafter"/>
</dbReference>
<dbReference type="PROSITE" id="PS51450">
    <property type="entry name" value="LRR"/>
    <property type="match status" value="11"/>
</dbReference>
<dbReference type="Gene3D" id="3.80.10.10">
    <property type="entry name" value="Ribonuclease Inhibitor"/>
    <property type="match status" value="4"/>
</dbReference>
<dbReference type="FunFam" id="3.80.10.10:FF:000193">
    <property type="entry name" value="Leucine-rich repeat-containing protein 40"/>
    <property type="match status" value="1"/>
</dbReference>
<protein>
    <recommendedName>
        <fullName evidence="3">Leucine-rich repeat-containing protein 40</fullName>
    </recommendedName>
</protein>
<keyword evidence="1" id="KW-0433">Leucine-rich repeat</keyword>
<proteinExistence type="predicted"/>
<evidence type="ECO:0000256" key="3">
    <source>
        <dbReference type="ARBA" id="ARBA00071450"/>
    </source>
</evidence>
<evidence type="ECO:0000256" key="2">
    <source>
        <dbReference type="ARBA" id="ARBA00022737"/>
    </source>
</evidence>
<dbReference type="AlphaFoldDB" id="A0A7J8KBV8"/>
<organism evidence="4 5">
    <name type="scientific">Rousettus aegyptiacus</name>
    <name type="common">Egyptian fruit bat</name>
    <name type="synonym">Pteropus aegyptiacus</name>
    <dbReference type="NCBI Taxonomy" id="9407"/>
    <lineage>
        <taxon>Eukaryota</taxon>
        <taxon>Metazoa</taxon>
        <taxon>Chordata</taxon>
        <taxon>Craniata</taxon>
        <taxon>Vertebrata</taxon>
        <taxon>Euteleostomi</taxon>
        <taxon>Mammalia</taxon>
        <taxon>Eutheria</taxon>
        <taxon>Laurasiatheria</taxon>
        <taxon>Chiroptera</taxon>
        <taxon>Yinpterochiroptera</taxon>
        <taxon>Pteropodoidea</taxon>
        <taxon>Pteropodidae</taxon>
        <taxon>Rousettinae</taxon>
        <taxon>Rousettus</taxon>
    </lineage>
</organism>
<reference evidence="4 5" key="1">
    <citation type="journal article" date="2020" name="Nature">
        <title>Six reference-quality genomes reveal evolution of bat adaptations.</title>
        <authorList>
            <person name="Jebb D."/>
            <person name="Huang Z."/>
            <person name="Pippel M."/>
            <person name="Hughes G.M."/>
            <person name="Lavrichenko K."/>
            <person name="Devanna P."/>
            <person name="Winkler S."/>
            <person name="Jermiin L.S."/>
            <person name="Skirmuntt E.C."/>
            <person name="Katzourakis A."/>
            <person name="Burkitt-Gray L."/>
            <person name="Ray D.A."/>
            <person name="Sullivan K.A.M."/>
            <person name="Roscito J.G."/>
            <person name="Kirilenko B.M."/>
            <person name="Davalos L.M."/>
            <person name="Corthals A.P."/>
            <person name="Power M.L."/>
            <person name="Jones G."/>
            <person name="Ransome R.D."/>
            <person name="Dechmann D.K.N."/>
            <person name="Locatelli A.G."/>
            <person name="Puechmaille S.J."/>
            <person name="Fedrigo O."/>
            <person name="Jarvis E.D."/>
            <person name="Hiller M."/>
            <person name="Vernes S.C."/>
            <person name="Myers E.W."/>
            <person name="Teeling E.C."/>
        </authorList>
    </citation>
    <scope>NUCLEOTIDE SEQUENCE [LARGE SCALE GENOMIC DNA]</scope>
    <source>
        <strain evidence="4">MRouAeg1</strain>
        <tissue evidence="4">Muscle</tissue>
    </source>
</reference>
<dbReference type="Proteomes" id="UP000593571">
    <property type="component" value="Unassembled WGS sequence"/>
</dbReference>
<dbReference type="InterPro" id="IPR003591">
    <property type="entry name" value="Leu-rich_rpt_typical-subtyp"/>
</dbReference>
<dbReference type="InterPro" id="IPR001611">
    <property type="entry name" value="Leu-rich_rpt"/>
</dbReference>
<comment type="caution">
    <text evidence="4">The sequence shown here is derived from an EMBL/GenBank/DDBJ whole genome shotgun (WGS) entry which is preliminary data.</text>
</comment>
<gene>
    <name evidence="4" type="ORF">HJG63_012709</name>
</gene>
<accession>A0A7J8KBV8</accession>
<dbReference type="InterPro" id="IPR032675">
    <property type="entry name" value="LRR_dom_sf"/>
</dbReference>
<dbReference type="PRINTS" id="PR00019">
    <property type="entry name" value="LEURICHRPT"/>
</dbReference>
<dbReference type="Pfam" id="PF13855">
    <property type="entry name" value="LRR_8"/>
    <property type="match status" value="5"/>
</dbReference>
<sequence length="612" mass="69099">MSRLKAVAERNPQAGFRAERRDCGASVPQGLLKAARKSGQLNLSGRNLSEVPQCVWRINVDIPEEANQNLSFSATERWWEQTDLTKLIISNNKLQSLTDDLRLLPALTVLDIHDNQLTSLPSAIRELENLQRLNVSHNKLKILPEEITNLRNLKGLYLQHNELTCIPEGFEQLFNLEDLDLSNNSLTTVPAGFSLSSLVRLNLSSNQLKSLPAEISGMKRLKHLDCNSNLLETIPPELAGMESLELLYLRRNKLRFLPEFPSCKLLKELHVGENQIEMLGAEHLKHLNSILVLDLRDNKLKSVPDEITLLQSLERLDLSNNDISSLPCSLGKLHLKFLALEGNPIRTIRREIINKGTQEVLKYLRSKIKDDGPNQSDSVIETAMTLPSESRVNVHAITTLKILDYSGKQTTLIPDDVFDAVKSNIITSINFSKNELCEIPKRSTYKSCVALDRIVELKEMVSDVNLSFNKLSFISLELCVLQKLTFLDLRNNFLSSLPEEMESLIRLQTINLSFNRFKILPEVLYHIPTLEAVLISNNQVGSVDPEKLKTMENLITLDLQNNDLLQIPPELGNCVNLRTLLLDGNPFRVPRAAILMKGTAAILEYLRDRIPT</sequence>
<evidence type="ECO:0000313" key="5">
    <source>
        <dbReference type="Proteomes" id="UP000593571"/>
    </source>
</evidence>
<keyword evidence="2" id="KW-0677">Repeat</keyword>